<comment type="similarity">
    <text evidence="1">Belongs to the multicopper oxidase family.</text>
</comment>
<keyword evidence="6" id="KW-0186">Copper</keyword>
<dbReference type="Pfam" id="PF00394">
    <property type="entry name" value="Cu-oxidase"/>
    <property type="match status" value="1"/>
</dbReference>
<dbReference type="GO" id="GO:0016491">
    <property type="term" value="F:oxidoreductase activity"/>
    <property type="evidence" value="ECO:0007669"/>
    <property type="project" value="UniProtKB-KW"/>
</dbReference>
<dbReference type="InterPro" id="IPR045087">
    <property type="entry name" value="Cu-oxidase_fam"/>
</dbReference>
<evidence type="ECO:0000259" key="11">
    <source>
        <dbReference type="Pfam" id="PF07732"/>
    </source>
</evidence>
<evidence type="ECO:0000313" key="12">
    <source>
        <dbReference type="EMBL" id="KAK3292580.1"/>
    </source>
</evidence>
<evidence type="ECO:0000259" key="10">
    <source>
        <dbReference type="Pfam" id="PF07731"/>
    </source>
</evidence>
<dbReference type="InterPro" id="IPR001117">
    <property type="entry name" value="Cu-oxidase_2nd"/>
</dbReference>
<dbReference type="PANTHER" id="PTHR11709:SF488">
    <property type="entry name" value="LACCASE-RELATED"/>
    <property type="match status" value="1"/>
</dbReference>
<evidence type="ECO:0000256" key="8">
    <source>
        <dbReference type="SAM" id="SignalP"/>
    </source>
</evidence>
<dbReference type="PROSITE" id="PS00080">
    <property type="entry name" value="MULTICOPPER_OXIDASE2"/>
    <property type="match status" value="1"/>
</dbReference>
<keyword evidence="2" id="KW-0479">Metal-binding</keyword>
<dbReference type="InterPro" id="IPR011707">
    <property type="entry name" value="Cu-oxidase-like_N"/>
</dbReference>
<feature type="chain" id="PRO_5042118357" evidence="8">
    <location>
        <begin position="22"/>
        <end position="610"/>
    </location>
</feature>
<keyword evidence="5" id="KW-0560">Oxidoreductase</keyword>
<feature type="domain" description="Plastocyanin-like" evidence="9">
    <location>
        <begin position="174"/>
        <end position="372"/>
    </location>
</feature>
<keyword evidence="13" id="KW-1185">Reference proteome</keyword>
<evidence type="ECO:0000259" key="9">
    <source>
        <dbReference type="Pfam" id="PF00394"/>
    </source>
</evidence>
<dbReference type="CDD" id="cd13850">
    <property type="entry name" value="CuRO_1_Abr2_like"/>
    <property type="match status" value="1"/>
</dbReference>
<keyword evidence="3 8" id="KW-0732">Signal</keyword>
<dbReference type="InterPro" id="IPR011706">
    <property type="entry name" value="Cu-oxidase_C"/>
</dbReference>
<dbReference type="InterPro" id="IPR002355">
    <property type="entry name" value="Cu_oxidase_Cu_BS"/>
</dbReference>
<evidence type="ECO:0000256" key="4">
    <source>
        <dbReference type="ARBA" id="ARBA00022737"/>
    </source>
</evidence>
<dbReference type="Pfam" id="PF07732">
    <property type="entry name" value="Cu-oxidase_3"/>
    <property type="match status" value="1"/>
</dbReference>
<evidence type="ECO:0000256" key="7">
    <source>
        <dbReference type="ARBA" id="ARBA00023180"/>
    </source>
</evidence>
<reference evidence="12" key="1">
    <citation type="journal article" date="2023" name="Mol. Phylogenet. Evol.">
        <title>Genome-scale phylogeny and comparative genomics of the fungal order Sordariales.</title>
        <authorList>
            <person name="Hensen N."/>
            <person name="Bonometti L."/>
            <person name="Westerberg I."/>
            <person name="Brannstrom I.O."/>
            <person name="Guillou S."/>
            <person name="Cros-Aarteil S."/>
            <person name="Calhoun S."/>
            <person name="Haridas S."/>
            <person name="Kuo A."/>
            <person name="Mondo S."/>
            <person name="Pangilinan J."/>
            <person name="Riley R."/>
            <person name="LaButti K."/>
            <person name="Andreopoulos B."/>
            <person name="Lipzen A."/>
            <person name="Chen C."/>
            <person name="Yan M."/>
            <person name="Daum C."/>
            <person name="Ng V."/>
            <person name="Clum A."/>
            <person name="Steindorff A."/>
            <person name="Ohm R.A."/>
            <person name="Martin F."/>
            <person name="Silar P."/>
            <person name="Natvig D.O."/>
            <person name="Lalanne C."/>
            <person name="Gautier V."/>
            <person name="Ament-Velasquez S.L."/>
            <person name="Kruys A."/>
            <person name="Hutchinson M.I."/>
            <person name="Powell A.J."/>
            <person name="Barry K."/>
            <person name="Miller A.N."/>
            <person name="Grigoriev I.V."/>
            <person name="Debuchy R."/>
            <person name="Gladieux P."/>
            <person name="Hiltunen Thoren M."/>
            <person name="Johannesson H."/>
        </authorList>
    </citation>
    <scope>NUCLEOTIDE SEQUENCE</scope>
    <source>
        <strain evidence="12">CBS 168.71</strain>
    </source>
</reference>
<dbReference type="InterPro" id="IPR033138">
    <property type="entry name" value="Cu_oxidase_CS"/>
</dbReference>
<proteinExistence type="inferred from homology"/>
<evidence type="ECO:0000256" key="3">
    <source>
        <dbReference type="ARBA" id="ARBA00022729"/>
    </source>
</evidence>
<evidence type="ECO:0000256" key="5">
    <source>
        <dbReference type="ARBA" id="ARBA00023002"/>
    </source>
</evidence>
<dbReference type="AlphaFoldDB" id="A0AAE0LPK2"/>
<evidence type="ECO:0000256" key="1">
    <source>
        <dbReference type="ARBA" id="ARBA00010609"/>
    </source>
</evidence>
<comment type="caution">
    <text evidence="12">The sequence shown here is derived from an EMBL/GenBank/DDBJ whole genome shotgun (WGS) entry which is preliminary data.</text>
</comment>
<feature type="signal peptide" evidence="8">
    <location>
        <begin position="1"/>
        <end position="21"/>
    </location>
</feature>
<dbReference type="GO" id="GO:0005507">
    <property type="term" value="F:copper ion binding"/>
    <property type="evidence" value="ECO:0007669"/>
    <property type="project" value="InterPro"/>
</dbReference>
<dbReference type="FunFam" id="2.60.40.420:FF:000036">
    <property type="entry name" value="L-ascorbate oxidase"/>
    <property type="match status" value="1"/>
</dbReference>
<dbReference type="SUPFAM" id="SSF49503">
    <property type="entry name" value="Cupredoxins"/>
    <property type="match status" value="3"/>
</dbReference>
<dbReference type="Pfam" id="PF07731">
    <property type="entry name" value="Cu-oxidase_2"/>
    <property type="match status" value="1"/>
</dbReference>
<name>A0AAE0LPK2_9PEZI</name>
<feature type="domain" description="Plastocyanin-like" evidence="11">
    <location>
        <begin position="31"/>
        <end position="144"/>
    </location>
</feature>
<sequence>MARMNLLLPLACAAFSQLAWAAKVHETLRLTWEEHAPNGQARDMILMNGQFPGPQMVWTEDDDIEVVVHNDMPMNATVHWHGIAQTGTPWSDGVIGLSQQPIQPGESFVYRFKASPPGTHWYHSHEHSTFEDGLYGAIFVEPKKDMTGLWSQISEDPEEIEAMNKAARNPELLVLSDWSSFPSEERVKTMKELGLSLFCVDSILVNGHGEAYCPPHEFLIENTNPTIKEVAFPDQNVTEKGCLPLVPRIQGDKMDAANITKLPGYMHTKCSPFSGSNYTVKADPADGWISLNLIGAESNAQITVSIDEHPMWLYEVDGGYVEPQEFVSVLISSGQRFSVLVKLDKPPADYTIRLPDPATQVLSGFANLVYKGAKNSSYESKAYVTYNGLSAFDFPDSQKYAPNLPSTDKMKTWPANPPALVTDEEYHLVMGRTNSSIYFTMMNQALYYTPASTADQPMLHYPNSTLEEEFGKLVIQTRNGSWVDVILEFAVNPGDEAPFTHIMHKHGNKMWKIGEGEGPWNYTSVAEAMADQPDKFNLVDPGLRDTWLTPFAPTPIYGLWSVYRYHVTDPGAWLYHCHLEQHLIGGMGMVIMDGVDAWPEVPAEYAIGPH</sequence>
<dbReference type="InterPro" id="IPR008972">
    <property type="entry name" value="Cupredoxin"/>
</dbReference>
<reference evidence="12" key="2">
    <citation type="submission" date="2023-06" db="EMBL/GenBank/DDBJ databases">
        <authorList>
            <consortium name="Lawrence Berkeley National Laboratory"/>
            <person name="Haridas S."/>
            <person name="Hensen N."/>
            <person name="Bonometti L."/>
            <person name="Westerberg I."/>
            <person name="Brannstrom I.O."/>
            <person name="Guillou S."/>
            <person name="Cros-Aarteil S."/>
            <person name="Calhoun S."/>
            <person name="Kuo A."/>
            <person name="Mondo S."/>
            <person name="Pangilinan J."/>
            <person name="Riley R."/>
            <person name="Labutti K."/>
            <person name="Andreopoulos B."/>
            <person name="Lipzen A."/>
            <person name="Chen C."/>
            <person name="Yanf M."/>
            <person name="Daum C."/>
            <person name="Ng V."/>
            <person name="Clum A."/>
            <person name="Steindorff A."/>
            <person name="Ohm R."/>
            <person name="Martin F."/>
            <person name="Silar P."/>
            <person name="Natvig D."/>
            <person name="Lalanne C."/>
            <person name="Gautier V."/>
            <person name="Ament-Velasquez S.L."/>
            <person name="Kruys A."/>
            <person name="Hutchinson M.I."/>
            <person name="Powell A.J."/>
            <person name="Barry K."/>
            <person name="Miller A.N."/>
            <person name="Grigoriev I.V."/>
            <person name="Debuchy R."/>
            <person name="Gladieux P."/>
            <person name="Thoren M.H."/>
            <person name="Johannesson H."/>
        </authorList>
    </citation>
    <scope>NUCLEOTIDE SEQUENCE</scope>
    <source>
        <strain evidence="12">CBS 168.71</strain>
    </source>
</reference>
<evidence type="ECO:0000256" key="2">
    <source>
        <dbReference type="ARBA" id="ARBA00022723"/>
    </source>
</evidence>
<accession>A0AAE0LPK2</accession>
<dbReference type="GeneID" id="87842694"/>
<protein>
    <submittedName>
        <fullName evidence="12">Multicopper oxidase</fullName>
    </submittedName>
</protein>
<dbReference type="PROSITE" id="PS00079">
    <property type="entry name" value="MULTICOPPER_OXIDASE1"/>
    <property type="match status" value="1"/>
</dbReference>
<organism evidence="12 13">
    <name type="scientific">Chaetomium fimeti</name>
    <dbReference type="NCBI Taxonomy" id="1854472"/>
    <lineage>
        <taxon>Eukaryota</taxon>
        <taxon>Fungi</taxon>
        <taxon>Dikarya</taxon>
        <taxon>Ascomycota</taxon>
        <taxon>Pezizomycotina</taxon>
        <taxon>Sordariomycetes</taxon>
        <taxon>Sordariomycetidae</taxon>
        <taxon>Sordariales</taxon>
        <taxon>Chaetomiaceae</taxon>
        <taxon>Chaetomium</taxon>
    </lineage>
</organism>
<dbReference type="Proteomes" id="UP001278766">
    <property type="component" value="Unassembled WGS sequence"/>
</dbReference>
<dbReference type="RefSeq" id="XP_062656094.1">
    <property type="nucleotide sequence ID" value="XM_062805746.1"/>
</dbReference>
<evidence type="ECO:0000313" key="13">
    <source>
        <dbReference type="Proteomes" id="UP001278766"/>
    </source>
</evidence>
<dbReference type="Gene3D" id="2.60.40.420">
    <property type="entry name" value="Cupredoxins - blue copper proteins"/>
    <property type="match status" value="3"/>
</dbReference>
<dbReference type="PANTHER" id="PTHR11709">
    <property type="entry name" value="MULTI-COPPER OXIDASE"/>
    <property type="match status" value="1"/>
</dbReference>
<dbReference type="CDD" id="cd13898">
    <property type="entry name" value="CuRO_3_Abr2_like"/>
    <property type="match status" value="1"/>
</dbReference>
<dbReference type="CDD" id="cd13876">
    <property type="entry name" value="CuRO_2_Abr2_like"/>
    <property type="match status" value="1"/>
</dbReference>
<gene>
    <name evidence="12" type="ORF">B0H64DRAFT_426637</name>
</gene>
<evidence type="ECO:0000256" key="6">
    <source>
        <dbReference type="ARBA" id="ARBA00023008"/>
    </source>
</evidence>
<feature type="domain" description="Plastocyanin-like" evidence="10">
    <location>
        <begin position="467"/>
        <end position="593"/>
    </location>
</feature>
<dbReference type="EMBL" id="JAUEPN010000007">
    <property type="protein sequence ID" value="KAK3292580.1"/>
    <property type="molecule type" value="Genomic_DNA"/>
</dbReference>
<keyword evidence="4" id="KW-0677">Repeat</keyword>
<keyword evidence="7" id="KW-0325">Glycoprotein</keyword>